<evidence type="ECO:0000313" key="7">
    <source>
        <dbReference type="Proteomes" id="UP000658656"/>
    </source>
</evidence>
<keyword evidence="7" id="KW-1185">Reference proteome</keyword>
<dbReference type="EMBL" id="BNAV01000004">
    <property type="protein sequence ID" value="GHF59626.1"/>
    <property type="molecule type" value="Genomic_DNA"/>
</dbReference>
<name>A0A8H9MD55_9PSEU</name>
<protein>
    <recommendedName>
        <fullName evidence="5">ABC transporter domain-containing protein</fullName>
    </recommendedName>
</protein>
<evidence type="ECO:0000259" key="5">
    <source>
        <dbReference type="PROSITE" id="PS50893"/>
    </source>
</evidence>
<dbReference type="InterPro" id="IPR050319">
    <property type="entry name" value="ABC_transp_ATP-bind"/>
</dbReference>
<dbReference type="InterPro" id="IPR017871">
    <property type="entry name" value="ABC_transporter-like_CS"/>
</dbReference>
<evidence type="ECO:0000256" key="1">
    <source>
        <dbReference type="ARBA" id="ARBA00005417"/>
    </source>
</evidence>
<feature type="domain" description="ABC transporter" evidence="5">
    <location>
        <begin position="8"/>
        <end position="245"/>
    </location>
</feature>
<dbReference type="PROSITE" id="PS00211">
    <property type="entry name" value="ABC_TRANSPORTER_1"/>
    <property type="match status" value="1"/>
</dbReference>
<dbReference type="PROSITE" id="PS50893">
    <property type="entry name" value="ABC_TRANSPORTER_2"/>
    <property type="match status" value="1"/>
</dbReference>
<proteinExistence type="inferred from homology"/>
<evidence type="ECO:0000313" key="6">
    <source>
        <dbReference type="EMBL" id="GHF59626.1"/>
    </source>
</evidence>
<reference evidence="6" key="1">
    <citation type="journal article" date="2014" name="Int. J. Syst. Evol. Microbiol.">
        <title>Complete genome sequence of Corynebacterium casei LMG S-19264T (=DSM 44701T), isolated from a smear-ripened cheese.</title>
        <authorList>
            <consortium name="US DOE Joint Genome Institute (JGI-PGF)"/>
            <person name="Walter F."/>
            <person name="Albersmeier A."/>
            <person name="Kalinowski J."/>
            <person name="Ruckert C."/>
        </authorList>
    </citation>
    <scope>NUCLEOTIDE SEQUENCE</scope>
    <source>
        <strain evidence="6">CGMCC 4.7679</strain>
    </source>
</reference>
<dbReference type="Proteomes" id="UP000658656">
    <property type="component" value="Unassembled WGS sequence"/>
</dbReference>
<accession>A0A8H9MD55</accession>
<keyword evidence="4" id="KW-0067">ATP-binding</keyword>
<dbReference type="GO" id="GO:0055085">
    <property type="term" value="P:transmembrane transport"/>
    <property type="evidence" value="ECO:0007669"/>
    <property type="project" value="UniProtKB-ARBA"/>
</dbReference>
<dbReference type="RefSeq" id="WP_145938440.1">
    <property type="nucleotide sequence ID" value="NZ_BNAV01000004.1"/>
</dbReference>
<dbReference type="CDD" id="cd03257">
    <property type="entry name" value="ABC_NikE_OppD_transporters"/>
    <property type="match status" value="1"/>
</dbReference>
<dbReference type="Gene3D" id="3.40.50.300">
    <property type="entry name" value="P-loop containing nucleotide triphosphate hydrolases"/>
    <property type="match status" value="1"/>
</dbReference>
<dbReference type="SMART" id="SM00382">
    <property type="entry name" value="AAA"/>
    <property type="match status" value="1"/>
</dbReference>
<dbReference type="InterPro" id="IPR003439">
    <property type="entry name" value="ABC_transporter-like_ATP-bd"/>
</dbReference>
<dbReference type="InterPro" id="IPR003593">
    <property type="entry name" value="AAA+_ATPase"/>
</dbReference>
<reference evidence="6" key="2">
    <citation type="submission" date="2020-09" db="EMBL/GenBank/DDBJ databases">
        <authorList>
            <person name="Sun Q."/>
            <person name="Zhou Y."/>
        </authorList>
    </citation>
    <scope>NUCLEOTIDE SEQUENCE</scope>
    <source>
        <strain evidence="6">CGMCC 4.7679</strain>
    </source>
</reference>
<keyword evidence="2" id="KW-0813">Transport</keyword>
<dbReference type="AlphaFoldDB" id="A0A8H9MD55"/>
<dbReference type="Pfam" id="PF00005">
    <property type="entry name" value="ABC_tran"/>
    <property type="match status" value="1"/>
</dbReference>
<sequence>MIRTPLRIQVEGLDHSFGHHQVLHDINLDVSAGARLGIVGESGSGKTTLARLLGGALGSSAGAVTVNSAPWSAVRRGSPTRRAVQLIYQDPYASLTPHVSVGSAVREAARVCRRLSRRKARAHAEELLASVGISPALAGRRPRQLSGGQCQRVAIARTLAADPDLIIADEPTSALDISVQAQIINLLLDIMTRRGAGLVLVSHDLAVIRHLTEEVVVMHEGRIVERGATASVLTAPKHPYTRQLCDRS</sequence>
<evidence type="ECO:0000256" key="4">
    <source>
        <dbReference type="ARBA" id="ARBA00022840"/>
    </source>
</evidence>
<dbReference type="GO" id="GO:0005524">
    <property type="term" value="F:ATP binding"/>
    <property type="evidence" value="ECO:0007669"/>
    <property type="project" value="UniProtKB-KW"/>
</dbReference>
<dbReference type="PANTHER" id="PTHR43776">
    <property type="entry name" value="TRANSPORT ATP-BINDING PROTEIN"/>
    <property type="match status" value="1"/>
</dbReference>
<dbReference type="InterPro" id="IPR027417">
    <property type="entry name" value="P-loop_NTPase"/>
</dbReference>
<dbReference type="OrthoDB" id="8481147at2"/>
<comment type="similarity">
    <text evidence="1">Belongs to the ABC transporter superfamily.</text>
</comment>
<comment type="caution">
    <text evidence="6">The sequence shown here is derived from an EMBL/GenBank/DDBJ whole genome shotgun (WGS) entry which is preliminary data.</text>
</comment>
<dbReference type="GO" id="GO:0016887">
    <property type="term" value="F:ATP hydrolysis activity"/>
    <property type="evidence" value="ECO:0007669"/>
    <property type="project" value="InterPro"/>
</dbReference>
<keyword evidence="3" id="KW-0547">Nucleotide-binding</keyword>
<organism evidence="6 7">
    <name type="scientific">Amycolatopsis bartoniae</name>
    <dbReference type="NCBI Taxonomy" id="941986"/>
    <lineage>
        <taxon>Bacteria</taxon>
        <taxon>Bacillati</taxon>
        <taxon>Actinomycetota</taxon>
        <taxon>Actinomycetes</taxon>
        <taxon>Pseudonocardiales</taxon>
        <taxon>Pseudonocardiaceae</taxon>
        <taxon>Amycolatopsis</taxon>
    </lineage>
</organism>
<evidence type="ECO:0000256" key="3">
    <source>
        <dbReference type="ARBA" id="ARBA00022741"/>
    </source>
</evidence>
<dbReference type="PANTHER" id="PTHR43776:SF7">
    <property type="entry name" value="D,D-DIPEPTIDE TRANSPORT ATP-BINDING PROTEIN DDPF-RELATED"/>
    <property type="match status" value="1"/>
</dbReference>
<gene>
    <name evidence="6" type="ORF">GCM10017566_36510</name>
</gene>
<dbReference type="SUPFAM" id="SSF52540">
    <property type="entry name" value="P-loop containing nucleoside triphosphate hydrolases"/>
    <property type="match status" value="1"/>
</dbReference>
<evidence type="ECO:0000256" key="2">
    <source>
        <dbReference type="ARBA" id="ARBA00022448"/>
    </source>
</evidence>